<dbReference type="EMBL" id="VLLL01000007">
    <property type="protein sequence ID" value="TWJ10774.1"/>
    <property type="molecule type" value="Genomic_DNA"/>
</dbReference>
<protein>
    <submittedName>
        <fullName evidence="2">Tight adherence protein B</fullName>
    </submittedName>
</protein>
<keyword evidence="1" id="KW-0732">Signal</keyword>
<proteinExistence type="predicted"/>
<feature type="chain" id="PRO_5038751853" evidence="1">
    <location>
        <begin position="19"/>
        <end position="206"/>
    </location>
</feature>
<dbReference type="RefSeq" id="WP_158645671.1">
    <property type="nucleotide sequence ID" value="NZ_BAABIJ010000003.1"/>
</dbReference>
<feature type="signal peptide" evidence="1">
    <location>
        <begin position="1"/>
        <end position="18"/>
    </location>
</feature>
<dbReference type="AlphaFoldDB" id="A0A562UYQ7"/>
<comment type="caution">
    <text evidence="2">The sequence shown here is derived from an EMBL/GenBank/DDBJ whole genome shotgun (WGS) entry which is preliminary data.</text>
</comment>
<dbReference type="Proteomes" id="UP000321617">
    <property type="component" value="Unassembled WGS sequence"/>
</dbReference>
<gene>
    <name evidence="2" type="ORF">LX16_4198</name>
</gene>
<evidence type="ECO:0000313" key="3">
    <source>
        <dbReference type="Proteomes" id="UP000321617"/>
    </source>
</evidence>
<keyword evidence="3" id="KW-1185">Reference proteome</keyword>
<sequence>MRAAAAAAVLAAAPVMWAGPVAPVLAAGYAVAGVVVSRGARRRKRAERFTDRAYRGVELLAADVRAGLSPPAEMAALAASIELDGEPATRGIARRLRGIARVVETTGAPAAELLDRLAVELRSAAAARAALAAHTAGTRATVVLLALLPLAGPLLGALVGADTLTLLFTTPVGAACLSAAAALQVVGLWWSHRIHLAVTRDEAVAA</sequence>
<dbReference type="PANTHER" id="PTHR35007:SF4">
    <property type="entry name" value="CONSERVED TRANSMEMBRANE PROTEIN-RELATED"/>
    <property type="match status" value="1"/>
</dbReference>
<name>A0A562UYQ7_9ACTN</name>
<organism evidence="2 3">
    <name type="scientific">Stackebrandtia albiflava</name>
    <dbReference type="NCBI Taxonomy" id="406432"/>
    <lineage>
        <taxon>Bacteria</taxon>
        <taxon>Bacillati</taxon>
        <taxon>Actinomycetota</taxon>
        <taxon>Actinomycetes</taxon>
        <taxon>Glycomycetales</taxon>
        <taxon>Glycomycetaceae</taxon>
        <taxon>Stackebrandtia</taxon>
    </lineage>
</organism>
<evidence type="ECO:0000256" key="1">
    <source>
        <dbReference type="SAM" id="SignalP"/>
    </source>
</evidence>
<reference evidence="2 3" key="1">
    <citation type="journal article" date="2013" name="Stand. Genomic Sci.">
        <title>Genomic Encyclopedia of Type Strains, Phase I: The one thousand microbial genomes (KMG-I) project.</title>
        <authorList>
            <person name="Kyrpides N.C."/>
            <person name="Woyke T."/>
            <person name="Eisen J.A."/>
            <person name="Garrity G."/>
            <person name="Lilburn T.G."/>
            <person name="Beck B.J."/>
            <person name="Whitman W.B."/>
            <person name="Hugenholtz P."/>
            <person name="Klenk H.P."/>
        </authorList>
    </citation>
    <scope>NUCLEOTIDE SEQUENCE [LARGE SCALE GENOMIC DNA]</scope>
    <source>
        <strain evidence="2 3">DSM 45044</strain>
    </source>
</reference>
<evidence type="ECO:0000313" key="2">
    <source>
        <dbReference type="EMBL" id="TWJ10774.1"/>
    </source>
</evidence>
<accession>A0A562UYQ7</accession>
<dbReference type="PANTHER" id="PTHR35007">
    <property type="entry name" value="INTEGRAL MEMBRANE PROTEIN-RELATED"/>
    <property type="match status" value="1"/>
</dbReference>